<name>A0A315ZVJ5_9ACTN</name>
<accession>A0A315ZVJ5</accession>
<proteinExistence type="predicted"/>
<feature type="domain" description="DDE Tnp4" evidence="3">
    <location>
        <begin position="156"/>
        <end position="323"/>
    </location>
</feature>
<dbReference type="GO" id="GO:0046872">
    <property type="term" value="F:metal ion binding"/>
    <property type="evidence" value="ECO:0007669"/>
    <property type="project" value="UniProtKB-KW"/>
</dbReference>
<comment type="cofactor">
    <cofactor evidence="1">
        <name>a divalent metal cation</name>
        <dbReference type="ChEBI" id="CHEBI:60240"/>
    </cofactor>
</comment>
<protein>
    <submittedName>
        <fullName evidence="4">DDE superfamily endonuclease</fullName>
    </submittedName>
</protein>
<evidence type="ECO:0000256" key="1">
    <source>
        <dbReference type="ARBA" id="ARBA00001968"/>
    </source>
</evidence>
<dbReference type="InterPro" id="IPR027806">
    <property type="entry name" value="HARBI1_dom"/>
</dbReference>
<dbReference type="Pfam" id="PF13359">
    <property type="entry name" value="DDE_Tnp_4"/>
    <property type="match status" value="1"/>
</dbReference>
<dbReference type="AlphaFoldDB" id="A0A315ZVJ5"/>
<keyword evidence="2" id="KW-0479">Metal-binding</keyword>
<keyword evidence="4" id="KW-0378">Hydrolase</keyword>
<reference evidence="4 5" key="1">
    <citation type="submission" date="2018-03" db="EMBL/GenBank/DDBJ databases">
        <title>Genomic Encyclopedia of Archaeal and Bacterial Type Strains, Phase II (KMG-II): from individual species to whole genera.</title>
        <authorList>
            <person name="Goeker M."/>
        </authorList>
    </citation>
    <scope>NUCLEOTIDE SEQUENCE [LARGE SCALE GENOMIC DNA]</scope>
    <source>
        <strain evidence="4 5">DSM 44889</strain>
    </source>
</reference>
<comment type="caution">
    <text evidence="4">The sequence shown here is derived from an EMBL/GenBank/DDBJ whole genome shotgun (WGS) entry which is preliminary data.</text>
</comment>
<dbReference type="GO" id="GO:0004519">
    <property type="term" value="F:endonuclease activity"/>
    <property type="evidence" value="ECO:0007669"/>
    <property type="project" value="UniProtKB-KW"/>
</dbReference>
<evidence type="ECO:0000313" key="4">
    <source>
        <dbReference type="EMBL" id="PWJ40743.1"/>
    </source>
</evidence>
<dbReference type="Proteomes" id="UP000245469">
    <property type="component" value="Unassembled WGS sequence"/>
</dbReference>
<evidence type="ECO:0000313" key="5">
    <source>
        <dbReference type="Proteomes" id="UP000245469"/>
    </source>
</evidence>
<sequence>MLDRAISTSTRNDNEATQVPSLLQAVAAAVDNPDRDQARSGVDAEVDTRPVTYTAVLPLSRPTVQAIAAHLRDHRAHLGTRTGRRALGCFAQAVMFARWLLDQTRIVQLAVDNAISLRTAYRYVHEVLDVLGQKAPDLRRALQAAREAGHEHVAIDGTLIETDRCSIPGPTSRKKRNGEQSSRKVDLWWSGKHHCHGGNIQVITAPDGWPIWTSPVRPGREHDVTCVRTHEGLLQALADFTDADHQVLADLGYEGESGTLVCATKAPCDGSGLPEDVREANKAHNARRAPAERGNALLKYFKGLRRVSLCPTRISTIVAAALVVLHLEYHRTV</sequence>
<gene>
    <name evidence="4" type="ORF">BXY45_1821</name>
</gene>
<evidence type="ECO:0000256" key="2">
    <source>
        <dbReference type="ARBA" id="ARBA00022723"/>
    </source>
</evidence>
<keyword evidence="4" id="KW-0540">Nuclease</keyword>
<evidence type="ECO:0000259" key="3">
    <source>
        <dbReference type="Pfam" id="PF13359"/>
    </source>
</evidence>
<organism evidence="4 5">
    <name type="scientific">Quadrisphaera granulorum</name>
    <dbReference type="NCBI Taxonomy" id="317664"/>
    <lineage>
        <taxon>Bacteria</taxon>
        <taxon>Bacillati</taxon>
        <taxon>Actinomycetota</taxon>
        <taxon>Actinomycetes</taxon>
        <taxon>Kineosporiales</taxon>
        <taxon>Kineosporiaceae</taxon>
        <taxon>Quadrisphaera</taxon>
    </lineage>
</organism>
<keyword evidence="4" id="KW-0255">Endonuclease</keyword>
<keyword evidence="5" id="KW-1185">Reference proteome</keyword>
<dbReference type="EMBL" id="QGDQ01000082">
    <property type="protein sequence ID" value="PWJ40743.1"/>
    <property type="molecule type" value="Genomic_DNA"/>
</dbReference>